<organism evidence="2 3">
    <name type="scientific">Dactylosporangium aurantiacum</name>
    <dbReference type="NCBI Taxonomy" id="35754"/>
    <lineage>
        <taxon>Bacteria</taxon>
        <taxon>Bacillati</taxon>
        <taxon>Actinomycetota</taxon>
        <taxon>Actinomycetes</taxon>
        <taxon>Micromonosporales</taxon>
        <taxon>Micromonosporaceae</taxon>
        <taxon>Dactylosporangium</taxon>
    </lineage>
</organism>
<dbReference type="InterPro" id="IPR036291">
    <property type="entry name" value="NAD(P)-bd_dom_sf"/>
</dbReference>
<accession>A0A9Q9IE73</accession>
<dbReference type="EMBL" id="CP073767">
    <property type="protein sequence ID" value="UWZ52893.1"/>
    <property type="molecule type" value="Genomic_DNA"/>
</dbReference>
<dbReference type="PANTHER" id="PTHR43242">
    <property type="entry name" value="NAD(P)-BINDING ROSSMANN-FOLD SUPERFAMILY PROTEIN"/>
    <property type="match status" value="1"/>
</dbReference>
<keyword evidence="3" id="KW-1185">Reference proteome</keyword>
<dbReference type="OrthoDB" id="25118at2"/>
<dbReference type="PANTHER" id="PTHR43242:SF1">
    <property type="entry name" value="NAD(P)-BINDING ROSSMANN-FOLD SUPERFAMILY PROTEIN"/>
    <property type="match status" value="1"/>
</dbReference>
<dbReference type="Proteomes" id="UP001058003">
    <property type="component" value="Chromosome"/>
</dbReference>
<dbReference type="KEGG" id="daur:Daura_40845"/>
<reference evidence="2" key="1">
    <citation type="submission" date="2021-04" db="EMBL/GenBank/DDBJ databases">
        <title>Dactylosporangium aurantiacum NRRL B-8018 full assembly.</title>
        <authorList>
            <person name="Hartkoorn R.C."/>
            <person name="Beaudoing E."/>
            <person name="Hot D."/>
        </authorList>
    </citation>
    <scope>NUCLEOTIDE SEQUENCE</scope>
    <source>
        <strain evidence="2">NRRL B-8018</strain>
    </source>
</reference>
<feature type="domain" description="RmlD-like substrate binding" evidence="1">
    <location>
        <begin position="1"/>
        <end position="258"/>
    </location>
</feature>
<dbReference type="Pfam" id="PF04321">
    <property type="entry name" value="RmlD_sub_bind"/>
    <property type="match status" value="1"/>
</dbReference>
<dbReference type="AlphaFoldDB" id="A0A9Q9IE73"/>
<sequence length="260" mass="25654">MTVLVTGASGYLGGAVAALAGAVPAPRVDIRDLAALSALFAVVRPATVIHTATTLGNKGGAPQDLWPVVAAGAANVAVAARAVGARLVHVSSDAVFAGRDAPYTEADAPSPVFDYGAAKAAAEEAVAAVDPGAAIVRTSLIVSGGRGELSRHERTCLDLATGAAQGALFTDEIRCPIAVDDLAAAVVALAATDHAGVLNIAGPQALSRHELGVRVAARHGVDAAAVPAATLAASGLTRPGRVVLDSSAAARLLGLTPRPV</sequence>
<dbReference type="InterPro" id="IPR029903">
    <property type="entry name" value="RmlD-like-bd"/>
</dbReference>
<proteinExistence type="predicted"/>
<protein>
    <submittedName>
        <fullName evidence="2">Sugar nucleotide-binding protein</fullName>
    </submittedName>
</protein>
<evidence type="ECO:0000313" key="3">
    <source>
        <dbReference type="Proteomes" id="UP001058003"/>
    </source>
</evidence>
<name>A0A9Q9IE73_9ACTN</name>
<gene>
    <name evidence="2" type="ORF">Daura_40845</name>
</gene>
<evidence type="ECO:0000313" key="2">
    <source>
        <dbReference type="EMBL" id="UWZ52893.1"/>
    </source>
</evidence>
<dbReference type="SUPFAM" id="SSF51735">
    <property type="entry name" value="NAD(P)-binding Rossmann-fold domains"/>
    <property type="match status" value="1"/>
</dbReference>
<dbReference type="Gene3D" id="3.40.50.720">
    <property type="entry name" value="NAD(P)-binding Rossmann-like Domain"/>
    <property type="match status" value="1"/>
</dbReference>
<evidence type="ECO:0000259" key="1">
    <source>
        <dbReference type="Pfam" id="PF04321"/>
    </source>
</evidence>